<evidence type="ECO:0008006" key="4">
    <source>
        <dbReference type="Google" id="ProtNLM"/>
    </source>
</evidence>
<dbReference type="OrthoDB" id="9815897at2"/>
<gene>
    <name evidence="2" type="ORF">HMPREF9470_00011</name>
</gene>
<dbReference type="InterPro" id="IPR021215">
    <property type="entry name" value="DUF2752"/>
</dbReference>
<evidence type="ECO:0000313" key="2">
    <source>
        <dbReference type="EMBL" id="KMW24149.1"/>
    </source>
</evidence>
<dbReference type="AlphaFoldDB" id="A0A0J9CHM8"/>
<accession>A0A0J9CHM8</accession>
<dbReference type="Pfam" id="PF10825">
    <property type="entry name" value="DUF2752"/>
    <property type="match status" value="1"/>
</dbReference>
<feature type="transmembrane region" description="Helical" evidence="1">
    <location>
        <begin position="51"/>
        <end position="72"/>
    </location>
</feature>
<dbReference type="EMBL" id="ADLK01000001">
    <property type="protein sequence ID" value="KMW24149.1"/>
    <property type="molecule type" value="Genomic_DNA"/>
</dbReference>
<dbReference type="Proteomes" id="UP000037392">
    <property type="component" value="Unassembled WGS sequence"/>
</dbReference>
<protein>
    <recommendedName>
        <fullName evidence="4">DUF2752 domain-containing protein</fullName>
    </recommendedName>
</protein>
<evidence type="ECO:0000313" key="3">
    <source>
        <dbReference type="Proteomes" id="UP000037392"/>
    </source>
</evidence>
<organism evidence="2 3">
    <name type="scientific">[Clostridium] citroniae WAL-19142</name>
    <dbReference type="NCBI Taxonomy" id="742734"/>
    <lineage>
        <taxon>Bacteria</taxon>
        <taxon>Bacillati</taxon>
        <taxon>Bacillota</taxon>
        <taxon>Clostridia</taxon>
        <taxon>Lachnospirales</taxon>
        <taxon>Lachnospiraceae</taxon>
        <taxon>Enterocloster</taxon>
    </lineage>
</organism>
<keyword evidence="1" id="KW-0812">Transmembrane</keyword>
<name>A0A0J9CHM8_9FIRM</name>
<evidence type="ECO:0000256" key="1">
    <source>
        <dbReference type="SAM" id="Phobius"/>
    </source>
</evidence>
<sequence>METLIQWITRQGLPCLFQLITGLYCPGCGGTRAVRALLHGNLRMSFQYHPLILYAVLVLTVELISFALSRALKNPRWYLGHETLFVYIAAGIVVVNWIYKNVMLVFFGIDLLPLWS</sequence>
<proteinExistence type="predicted"/>
<dbReference type="GeneID" id="93163490"/>
<dbReference type="RefSeq" id="WP_007869192.1">
    <property type="nucleotide sequence ID" value="NZ_KQ235875.1"/>
</dbReference>
<dbReference type="PATRIC" id="fig|742734.4.peg.11"/>
<comment type="caution">
    <text evidence="2">The sequence shown here is derived from an EMBL/GenBank/DDBJ whole genome shotgun (WGS) entry which is preliminary data.</text>
</comment>
<reference evidence="2 3" key="1">
    <citation type="submission" date="2011-04" db="EMBL/GenBank/DDBJ databases">
        <title>The Genome Sequence of Clostridium citroniae WAL-19142.</title>
        <authorList>
            <consortium name="The Broad Institute Genome Sequencing Platform"/>
            <person name="Earl A."/>
            <person name="Ward D."/>
            <person name="Feldgarden M."/>
            <person name="Gevers D."/>
            <person name="Warren Y.A."/>
            <person name="Tyrrell K.L."/>
            <person name="Citron D.M."/>
            <person name="Goldstein E.J."/>
            <person name="Daigneault M."/>
            <person name="Allen-Vercoe E."/>
            <person name="Young S.K."/>
            <person name="Zeng Q."/>
            <person name="Gargeya S."/>
            <person name="Fitzgerald M."/>
            <person name="Haas B."/>
            <person name="Abouelleil A."/>
            <person name="Alvarado L."/>
            <person name="Arachchi H.M."/>
            <person name="Berlin A."/>
            <person name="Brown A."/>
            <person name="Chapman S.B."/>
            <person name="Chen Z."/>
            <person name="Dunbar C."/>
            <person name="Freedman E."/>
            <person name="Gearin G."/>
            <person name="Gellesch M."/>
            <person name="Goldberg J."/>
            <person name="Griggs A."/>
            <person name="Gujja S."/>
            <person name="Heilman E.R."/>
            <person name="Heiman D."/>
            <person name="Howarth C."/>
            <person name="Larson L."/>
            <person name="Lui A."/>
            <person name="MacDonald P.J."/>
            <person name="Mehta T."/>
            <person name="Montmayeur A."/>
            <person name="Murphy C."/>
            <person name="Neiman D."/>
            <person name="Pearson M."/>
            <person name="Priest M."/>
            <person name="Roberts A."/>
            <person name="Saif S."/>
            <person name="Shea T."/>
            <person name="Shenoy N."/>
            <person name="Sisk P."/>
            <person name="Stolte C."/>
            <person name="Sykes S."/>
            <person name="White J."/>
            <person name="Yandava C."/>
            <person name="Wortman J."/>
            <person name="Nusbaum C."/>
            <person name="Birren B."/>
        </authorList>
    </citation>
    <scope>NUCLEOTIDE SEQUENCE [LARGE SCALE GENOMIC DNA]</scope>
    <source>
        <strain evidence="2 3">WAL-19142</strain>
    </source>
</reference>
<feature type="transmembrane region" description="Helical" evidence="1">
    <location>
        <begin position="84"/>
        <end position="109"/>
    </location>
</feature>
<keyword evidence="1" id="KW-1133">Transmembrane helix</keyword>
<keyword evidence="1" id="KW-0472">Membrane</keyword>